<feature type="region of interest" description="Disordered" evidence="2">
    <location>
        <begin position="252"/>
        <end position="291"/>
    </location>
</feature>
<gene>
    <name evidence="3" type="ORF">FSP39_000965</name>
</gene>
<name>A0AA88XKJ2_PINIB</name>
<accession>A0AA88XKJ2</accession>
<organism evidence="3 4">
    <name type="scientific">Pinctada imbricata</name>
    <name type="common">Atlantic pearl-oyster</name>
    <name type="synonym">Pinctada martensii</name>
    <dbReference type="NCBI Taxonomy" id="66713"/>
    <lineage>
        <taxon>Eukaryota</taxon>
        <taxon>Metazoa</taxon>
        <taxon>Spiralia</taxon>
        <taxon>Lophotrochozoa</taxon>
        <taxon>Mollusca</taxon>
        <taxon>Bivalvia</taxon>
        <taxon>Autobranchia</taxon>
        <taxon>Pteriomorphia</taxon>
        <taxon>Pterioida</taxon>
        <taxon>Pterioidea</taxon>
        <taxon>Pteriidae</taxon>
        <taxon>Pinctada</taxon>
    </lineage>
</organism>
<reference evidence="3" key="1">
    <citation type="submission" date="2019-08" db="EMBL/GenBank/DDBJ databases">
        <title>The improved chromosome-level genome for the pearl oyster Pinctada fucata martensii using PacBio sequencing and Hi-C.</title>
        <authorList>
            <person name="Zheng Z."/>
        </authorList>
    </citation>
    <scope>NUCLEOTIDE SEQUENCE</scope>
    <source>
        <strain evidence="3">ZZ-2019</strain>
        <tissue evidence="3">Adductor muscle</tissue>
    </source>
</reference>
<dbReference type="Gene3D" id="1.10.533.10">
    <property type="entry name" value="Death Domain, Fas"/>
    <property type="match status" value="1"/>
</dbReference>
<feature type="coiled-coil region" evidence="1">
    <location>
        <begin position="187"/>
        <end position="221"/>
    </location>
</feature>
<dbReference type="Proteomes" id="UP001186944">
    <property type="component" value="Unassembled WGS sequence"/>
</dbReference>
<feature type="compositionally biased region" description="Acidic residues" evidence="2">
    <location>
        <begin position="260"/>
        <end position="270"/>
    </location>
</feature>
<sequence>MDSLTSLLSKSTVTPQLLQTLVDARIITTADKNTVQRLIDNPLKMKQLLRILTNRKETIHTFITAFKIEPRNEWVLNKLEKKVKLCKRRLQQQDKTASSYFSQLDDVAEVMYVRGFKAIYGKSEKVVAGTSHKNLVDDLGRLATEVEDCREILDGQEDKSFKDIIKECRLKNEQQIKDTQMACANVVKTKNNIIEQKNKEIRDLKDQMAKLRIENESYRKNMDSVIRGKVQEGVQERLKNISVRKFDSREDTMTTMASDVTDDVMTDDDRENEHLETDAQASLPPANFHEK</sequence>
<keyword evidence="4" id="KW-1185">Reference proteome</keyword>
<evidence type="ECO:0008006" key="5">
    <source>
        <dbReference type="Google" id="ProtNLM"/>
    </source>
</evidence>
<keyword evidence="1" id="KW-0175">Coiled coil</keyword>
<evidence type="ECO:0000256" key="2">
    <source>
        <dbReference type="SAM" id="MobiDB-lite"/>
    </source>
</evidence>
<comment type="caution">
    <text evidence="3">The sequence shown here is derived from an EMBL/GenBank/DDBJ whole genome shotgun (WGS) entry which is preliminary data.</text>
</comment>
<dbReference type="AlphaFoldDB" id="A0AA88XKJ2"/>
<evidence type="ECO:0000313" key="4">
    <source>
        <dbReference type="Proteomes" id="UP001186944"/>
    </source>
</evidence>
<evidence type="ECO:0000256" key="1">
    <source>
        <dbReference type="SAM" id="Coils"/>
    </source>
</evidence>
<dbReference type="EMBL" id="VSWD01000011">
    <property type="protein sequence ID" value="KAK3087046.1"/>
    <property type="molecule type" value="Genomic_DNA"/>
</dbReference>
<dbReference type="InterPro" id="IPR011029">
    <property type="entry name" value="DEATH-like_dom_sf"/>
</dbReference>
<evidence type="ECO:0000313" key="3">
    <source>
        <dbReference type="EMBL" id="KAK3087046.1"/>
    </source>
</evidence>
<protein>
    <recommendedName>
        <fullName evidence="5">CARD domain-containing protein</fullName>
    </recommendedName>
</protein>
<proteinExistence type="predicted"/>